<gene>
    <name evidence="2" type="ORF">Cgig2_031936</name>
</gene>
<feature type="signal peptide" evidence="1">
    <location>
        <begin position="1"/>
        <end position="29"/>
    </location>
</feature>
<evidence type="ECO:0000313" key="2">
    <source>
        <dbReference type="EMBL" id="KAJ8420026.1"/>
    </source>
</evidence>
<feature type="chain" id="PRO_5040371394" evidence="1">
    <location>
        <begin position="30"/>
        <end position="272"/>
    </location>
</feature>
<dbReference type="EMBL" id="JAKOGI010003977">
    <property type="protein sequence ID" value="KAJ8420026.1"/>
    <property type="molecule type" value="Genomic_DNA"/>
</dbReference>
<dbReference type="Proteomes" id="UP001153076">
    <property type="component" value="Unassembled WGS sequence"/>
</dbReference>
<reference evidence="2" key="1">
    <citation type="submission" date="2022-04" db="EMBL/GenBank/DDBJ databases">
        <title>Carnegiea gigantea Genome sequencing and assembly v2.</title>
        <authorList>
            <person name="Copetti D."/>
            <person name="Sanderson M.J."/>
            <person name="Burquez A."/>
            <person name="Wojciechowski M.F."/>
        </authorList>
    </citation>
    <scope>NUCLEOTIDE SEQUENCE</scope>
    <source>
        <strain evidence="2">SGP5-SGP5p</strain>
        <tissue evidence="2">Aerial part</tissue>
    </source>
</reference>
<protein>
    <submittedName>
        <fullName evidence="2">Uncharacterized protein</fullName>
    </submittedName>
</protein>
<organism evidence="2 3">
    <name type="scientific">Carnegiea gigantea</name>
    <dbReference type="NCBI Taxonomy" id="171969"/>
    <lineage>
        <taxon>Eukaryota</taxon>
        <taxon>Viridiplantae</taxon>
        <taxon>Streptophyta</taxon>
        <taxon>Embryophyta</taxon>
        <taxon>Tracheophyta</taxon>
        <taxon>Spermatophyta</taxon>
        <taxon>Magnoliopsida</taxon>
        <taxon>eudicotyledons</taxon>
        <taxon>Gunneridae</taxon>
        <taxon>Pentapetalae</taxon>
        <taxon>Caryophyllales</taxon>
        <taxon>Cactineae</taxon>
        <taxon>Cactaceae</taxon>
        <taxon>Cactoideae</taxon>
        <taxon>Echinocereeae</taxon>
        <taxon>Carnegiea</taxon>
    </lineage>
</organism>
<keyword evidence="3" id="KW-1185">Reference proteome</keyword>
<evidence type="ECO:0000256" key="1">
    <source>
        <dbReference type="SAM" id="SignalP"/>
    </source>
</evidence>
<dbReference type="AlphaFoldDB" id="A0A9Q1GGJ6"/>
<name>A0A9Q1GGJ6_9CARY</name>
<accession>A0A9Q1GGJ6</accession>
<sequence>MKSITDPPTLYILCILWPIISLIPKVAEPKTPATYWHISCYNVIYKCISKILCQWLKSSSVPCIILGANPPLAVIEGFMRQTWGKFGINKVLWRDKGIFILRFKCQRAKEVYLIGFPLMVDKAIAEKIKIAYKDTKASGCYYTYTNKHHDGTRIFSKLERVMINDKKIDLFPTNKWHNLIAIVIIQDLLSCKPAMVRVKKTILQRGLMVSTKKAIELTNSSSSNDVRHHMVNSCLKRALILGSRFYQYTWSTIGRDVHDAILDFFKYGKMLK</sequence>
<proteinExistence type="predicted"/>
<keyword evidence="1" id="KW-0732">Signal</keyword>
<comment type="caution">
    <text evidence="2">The sequence shown here is derived from an EMBL/GenBank/DDBJ whole genome shotgun (WGS) entry which is preliminary data.</text>
</comment>
<evidence type="ECO:0000313" key="3">
    <source>
        <dbReference type="Proteomes" id="UP001153076"/>
    </source>
</evidence>